<dbReference type="AlphaFoldDB" id="A0A126R1G5"/>
<protein>
    <submittedName>
        <fullName evidence="3">ATPase</fullName>
    </submittedName>
</protein>
<dbReference type="Proteomes" id="UP000066376">
    <property type="component" value="Chromosome"/>
</dbReference>
<dbReference type="Pfam" id="PF23900">
    <property type="entry name" value="PRS2_N"/>
    <property type="match status" value="1"/>
</dbReference>
<dbReference type="InterPro" id="IPR003959">
    <property type="entry name" value="ATPase_AAA_core"/>
</dbReference>
<dbReference type="InterPro" id="IPR057405">
    <property type="entry name" value="PRS2-like_N"/>
</dbReference>
<dbReference type="PROSITE" id="PS00674">
    <property type="entry name" value="AAA"/>
    <property type="match status" value="1"/>
</dbReference>
<dbReference type="GeneID" id="28489620"/>
<dbReference type="InterPro" id="IPR003960">
    <property type="entry name" value="ATPase_AAA_CS"/>
</dbReference>
<dbReference type="InterPro" id="IPR057408">
    <property type="entry name" value="PRS2_C_AAA_lid"/>
</dbReference>
<dbReference type="PANTHER" id="PTHR23076:SF97">
    <property type="entry name" value="ATP-DEPENDENT ZINC METALLOPROTEASE YME1L1"/>
    <property type="match status" value="1"/>
</dbReference>
<evidence type="ECO:0000313" key="3">
    <source>
        <dbReference type="EMBL" id="AMK15866.1"/>
    </source>
</evidence>
<keyword evidence="1" id="KW-0067">ATP-binding</keyword>
<dbReference type="InterPro" id="IPR027417">
    <property type="entry name" value="P-loop_NTPase"/>
</dbReference>
<dbReference type="STRING" id="294671.YLM1_1309"/>
<dbReference type="Gene3D" id="1.10.8.60">
    <property type="match status" value="1"/>
</dbReference>
<gene>
    <name evidence="3" type="ORF">YLM1_1309</name>
</gene>
<dbReference type="PANTHER" id="PTHR23076">
    <property type="entry name" value="METALLOPROTEASE M41 FTSH"/>
    <property type="match status" value="1"/>
</dbReference>
<reference evidence="4" key="2">
    <citation type="submission" date="2016-02" db="EMBL/GenBank/DDBJ databases">
        <title>The draft genome sequence of the rumen methanogen Methanobrevibacter olleyae YLM1.</title>
        <authorList>
            <consortium name="New Zealand Agricultural Greenhouse Gas Research Centre/Pastoral Greenhouse Gas Research Consortium"/>
            <person name="Kelly W.J."/>
            <person name="Li D."/>
            <person name="Lambie S.C."/>
            <person name="Attwood G.T."/>
            <person name="Altermann E."/>
            <person name="Leahy S.C."/>
        </authorList>
    </citation>
    <scope>NUCLEOTIDE SEQUENCE [LARGE SCALE GENOMIC DNA]</scope>
    <source>
        <strain evidence="4">YLM1</strain>
    </source>
</reference>
<dbReference type="Pfam" id="PF00004">
    <property type="entry name" value="AAA"/>
    <property type="match status" value="1"/>
</dbReference>
<comment type="similarity">
    <text evidence="1">Belongs to the AAA ATPase family.</text>
</comment>
<keyword evidence="4" id="KW-1185">Reference proteome</keyword>
<keyword evidence="1" id="KW-0547">Nucleotide-binding</keyword>
<dbReference type="SUPFAM" id="SSF52540">
    <property type="entry name" value="P-loop containing nucleoside triphosphate hydrolases"/>
    <property type="match status" value="1"/>
</dbReference>
<evidence type="ECO:0000313" key="4">
    <source>
        <dbReference type="Proteomes" id="UP000066376"/>
    </source>
</evidence>
<organism evidence="3 4">
    <name type="scientific">Methanobrevibacter olleyae</name>
    <dbReference type="NCBI Taxonomy" id="294671"/>
    <lineage>
        <taxon>Archaea</taxon>
        <taxon>Methanobacteriati</taxon>
        <taxon>Methanobacteriota</taxon>
        <taxon>Methanomada group</taxon>
        <taxon>Methanobacteria</taxon>
        <taxon>Methanobacteriales</taxon>
        <taxon>Methanobacteriaceae</taxon>
        <taxon>Methanobrevibacter</taxon>
    </lineage>
</organism>
<name>A0A126R1G5_METOL</name>
<proteinExistence type="inferred from homology"/>
<reference evidence="3 4" key="1">
    <citation type="journal article" date="2016" name="Genome Announc.">
        <title>Draft Genome Sequence of the Rumen Methanogen Methanobrevibacter olleyae YLM1.</title>
        <authorList>
            <person name="Kelly W.J."/>
            <person name="Li D."/>
            <person name="Lambie S.C."/>
            <person name="Cox F."/>
            <person name="Attwood G.T."/>
            <person name="Altermann E."/>
            <person name="Leahy S.C."/>
        </authorList>
    </citation>
    <scope>NUCLEOTIDE SEQUENCE [LARGE SCALE GENOMIC DNA]</scope>
    <source>
        <strain evidence="3 4">YLM1</strain>
    </source>
</reference>
<dbReference type="GO" id="GO:0016887">
    <property type="term" value="F:ATP hydrolysis activity"/>
    <property type="evidence" value="ECO:0007669"/>
    <property type="project" value="InterPro"/>
</dbReference>
<evidence type="ECO:0000259" key="2">
    <source>
        <dbReference type="SMART" id="SM00382"/>
    </source>
</evidence>
<dbReference type="GO" id="GO:0004176">
    <property type="term" value="F:ATP-dependent peptidase activity"/>
    <property type="evidence" value="ECO:0007669"/>
    <property type="project" value="TreeGrafter"/>
</dbReference>
<dbReference type="GO" id="GO:0005524">
    <property type="term" value="F:ATP binding"/>
    <property type="evidence" value="ECO:0007669"/>
    <property type="project" value="UniProtKB-KW"/>
</dbReference>
<sequence length="375" mass="42352">MKSENKSSNIKKSEVSIKNKSSFSDNETKVLVLETAGYPFNFGLLEGPNLEISDRVLFEQYAIDQWSGTRVKTGSYLFDQKIIPDFAFKILTAHPENSVIGENTSIVIVTNNEEKQDSVKRVKSNVFFDDVVGQENAKKKSKLIYKYLQDPEKFGMWAPKNVLFYGLPGTGKTMLAKALSNELDINLFLIKATSLIGDHVGDAASKVHDLYEAALKSAPSLIFIDEIDAIALHRSFQSLRGDVSEIVNSLLTEMDGINSNDGVVTIAATNNPSSIDFAIRSRFEEEIEFKLPDDNERREIIKLNLNTFPLKYDLDIDKLVKISKRMSGRDIKEKILKTALHNAIINDKEIVTMEDIYFALDINKYKKEEIRGMFE</sequence>
<dbReference type="CDD" id="cd19481">
    <property type="entry name" value="RecA-like_protease"/>
    <property type="match status" value="1"/>
</dbReference>
<dbReference type="RefSeq" id="WP_067147516.1">
    <property type="nucleotide sequence ID" value="NZ_CP014265.1"/>
</dbReference>
<dbReference type="PATRIC" id="fig|294671.3.peg.1366"/>
<evidence type="ECO:0000256" key="1">
    <source>
        <dbReference type="RuleBase" id="RU003651"/>
    </source>
</evidence>
<dbReference type="KEGG" id="mol:YLM1_1309"/>
<dbReference type="InterPro" id="IPR003593">
    <property type="entry name" value="AAA+_ATPase"/>
</dbReference>
<dbReference type="Gene3D" id="3.40.50.300">
    <property type="entry name" value="P-loop containing nucleotide triphosphate hydrolases"/>
    <property type="match status" value="1"/>
</dbReference>
<dbReference type="GO" id="GO:0006508">
    <property type="term" value="P:proteolysis"/>
    <property type="evidence" value="ECO:0007669"/>
    <property type="project" value="TreeGrafter"/>
</dbReference>
<dbReference type="SMART" id="SM00382">
    <property type="entry name" value="AAA"/>
    <property type="match status" value="1"/>
</dbReference>
<accession>A0A126R1G5</accession>
<dbReference type="Pfam" id="PF23902">
    <property type="entry name" value="AAA_lid_PRS2_C"/>
    <property type="match status" value="1"/>
</dbReference>
<feature type="domain" description="AAA+ ATPase" evidence="2">
    <location>
        <begin position="158"/>
        <end position="293"/>
    </location>
</feature>
<dbReference type="EMBL" id="CP014265">
    <property type="protein sequence ID" value="AMK15866.1"/>
    <property type="molecule type" value="Genomic_DNA"/>
</dbReference>